<reference evidence="7" key="1">
    <citation type="submission" date="2023-06" db="EMBL/GenBank/DDBJ databases">
        <title>Identification and characterization of horizontal gene transfer across gut microbiota members of farm animals based on homology search.</title>
        <authorList>
            <person name="Zeman M."/>
            <person name="Kubasova T."/>
            <person name="Jahodarova E."/>
            <person name="Nykrynova M."/>
            <person name="Rychlik I."/>
        </authorList>
    </citation>
    <scope>NUCLEOTIDE SEQUENCE [LARGE SCALE GENOMIC DNA]</scope>
    <source>
        <strain evidence="7">105_WCHN</strain>
    </source>
</reference>
<comment type="subcellular location">
    <subcellularLocation>
        <location evidence="5">Cell membrane</location>
        <topology evidence="5">Multi-pass membrane protein</topology>
    </subcellularLocation>
    <subcellularLocation>
        <location evidence="1">Membrane</location>
        <topology evidence="1">Multi-pass membrane protein</topology>
    </subcellularLocation>
</comment>
<comment type="similarity">
    <text evidence="5">Belongs to the 4-toluene sulfonate uptake permease (TSUP) (TC 2.A.102) family.</text>
</comment>
<evidence type="ECO:0000256" key="3">
    <source>
        <dbReference type="ARBA" id="ARBA00022989"/>
    </source>
</evidence>
<organism evidence="6 7">
    <name type="scientific">Limosilactobacillus panis</name>
    <dbReference type="NCBI Taxonomy" id="47493"/>
    <lineage>
        <taxon>Bacteria</taxon>
        <taxon>Bacillati</taxon>
        <taxon>Bacillota</taxon>
        <taxon>Bacilli</taxon>
        <taxon>Lactobacillales</taxon>
        <taxon>Lactobacillaceae</taxon>
        <taxon>Limosilactobacillus</taxon>
    </lineage>
</organism>
<gene>
    <name evidence="6" type="ORF">QUW46_04995</name>
</gene>
<feature type="transmembrane region" description="Helical" evidence="5">
    <location>
        <begin position="245"/>
        <end position="263"/>
    </location>
</feature>
<dbReference type="Pfam" id="PF01925">
    <property type="entry name" value="TauE"/>
    <property type="match status" value="1"/>
</dbReference>
<dbReference type="Proteomes" id="UP001529423">
    <property type="component" value="Unassembled WGS sequence"/>
</dbReference>
<dbReference type="PANTHER" id="PTHR43483:SF3">
    <property type="entry name" value="MEMBRANE TRANSPORTER PROTEIN HI_0806-RELATED"/>
    <property type="match status" value="1"/>
</dbReference>
<proteinExistence type="inferred from homology"/>
<sequence>MEITLITQLLLGALLLFQIYNYGYDLIINRKHLNDGRRSPIITGLIGFTTNFFDTLGIGSYAPTTMFLKLTRSLKNDKLLPGTLNVGCAIPVMTEAFMYIKTVKVDGTTLLSMVIMAMLGSFIGARVVAKLDERKIQVVMGCALAVTAILMILSATGVTGKLGMHNSATGFHGWKLIVACAVNFVLGSLMTAGIGLYAPCLALVYLLGLNPMVAFPIMMSSAASVMPIAARVFIKNKVYARGPALSITICGCIGVFMAITFVKSLDITILMWLVIGVMIYTSVLMLVEGIRKLR</sequence>
<dbReference type="EMBL" id="JAUDEO010000023">
    <property type="protein sequence ID" value="MDM8333927.1"/>
    <property type="molecule type" value="Genomic_DNA"/>
</dbReference>
<feature type="transmembrane region" description="Helical" evidence="5">
    <location>
        <begin position="269"/>
        <end position="287"/>
    </location>
</feature>
<accession>A0ABT7VMH1</accession>
<keyword evidence="7" id="KW-1185">Reference proteome</keyword>
<evidence type="ECO:0000256" key="1">
    <source>
        <dbReference type="ARBA" id="ARBA00004141"/>
    </source>
</evidence>
<evidence type="ECO:0000256" key="2">
    <source>
        <dbReference type="ARBA" id="ARBA00022692"/>
    </source>
</evidence>
<dbReference type="RefSeq" id="WP_289560088.1">
    <property type="nucleotide sequence ID" value="NZ_JAUDEO010000023.1"/>
</dbReference>
<keyword evidence="4 5" id="KW-0472">Membrane</keyword>
<evidence type="ECO:0000256" key="4">
    <source>
        <dbReference type="ARBA" id="ARBA00023136"/>
    </source>
</evidence>
<comment type="caution">
    <text evidence="6">The sequence shown here is derived from an EMBL/GenBank/DDBJ whole genome shotgun (WGS) entry which is preliminary data.</text>
</comment>
<reference evidence="6 7" key="3">
    <citation type="submission" date="2023-06" db="EMBL/GenBank/DDBJ databases">
        <authorList>
            <person name="Zeman M."/>
            <person name="Kubasova T."/>
            <person name="Jahodarova E."/>
            <person name="Nykrynova M."/>
            <person name="Rychlik I."/>
        </authorList>
    </citation>
    <scope>NUCLEOTIDE SEQUENCE [LARGE SCALE GENOMIC DNA]</scope>
    <source>
        <strain evidence="6 7">105_WCHN</strain>
    </source>
</reference>
<name>A0ABT7VMH1_9LACO</name>
<keyword evidence="2 5" id="KW-0812">Transmembrane</keyword>
<feature type="transmembrane region" description="Helical" evidence="5">
    <location>
        <begin position="135"/>
        <end position="155"/>
    </location>
</feature>
<feature type="transmembrane region" description="Helical" evidence="5">
    <location>
        <begin position="6"/>
        <end position="28"/>
    </location>
</feature>
<feature type="transmembrane region" description="Helical" evidence="5">
    <location>
        <begin position="107"/>
        <end position="129"/>
    </location>
</feature>
<feature type="transmembrane region" description="Helical" evidence="5">
    <location>
        <begin position="176"/>
        <end position="207"/>
    </location>
</feature>
<feature type="transmembrane region" description="Helical" evidence="5">
    <location>
        <begin position="40"/>
        <end position="62"/>
    </location>
</feature>
<dbReference type="InterPro" id="IPR002781">
    <property type="entry name" value="TM_pro_TauE-like"/>
</dbReference>
<keyword evidence="3 5" id="KW-1133">Transmembrane helix</keyword>
<reference evidence="6 7" key="2">
    <citation type="submission" date="2023-06" db="EMBL/GenBank/DDBJ databases">
        <title>Identification and characterization of horizontal gene transfer across gut microbiota members of farm animals based on homology search.</title>
        <authorList>
            <person name="Schwarzerova J."/>
            <person name="Nykrynova M."/>
            <person name="Jureckova K."/>
            <person name="Cejkova D."/>
            <person name="Rychlik I."/>
        </authorList>
    </citation>
    <scope>NUCLEOTIDE SEQUENCE [LARGE SCALE GENOMIC DNA]</scope>
    <source>
        <strain evidence="6 7">105_WCHN</strain>
    </source>
</reference>
<evidence type="ECO:0000313" key="6">
    <source>
        <dbReference type="EMBL" id="MDM8333927.1"/>
    </source>
</evidence>
<protein>
    <recommendedName>
        <fullName evidence="5">Probable membrane transporter protein</fullName>
    </recommendedName>
</protein>
<evidence type="ECO:0000256" key="5">
    <source>
        <dbReference type="RuleBase" id="RU363041"/>
    </source>
</evidence>
<keyword evidence="5" id="KW-1003">Cell membrane</keyword>
<dbReference type="PANTHER" id="PTHR43483">
    <property type="entry name" value="MEMBRANE TRANSPORTER PROTEIN HI_0806-RELATED"/>
    <property type="match status" value="1"/>
</dbReference>
<evidence type="ECO:0000313" key="7">
    <source>
        <dbReference type="Proteomes" id="UP001529423"/>
    </source>
</evidence>